<reference evidence="1" key="1">
    <citation type="submission" date="2012-11" db="EMBL/GenBank/DDBJ databases">
        <authorList>
            <person name="Lucero-Rivera Y.E."/>
            <person name="Tovar-Ramirez D."/>
        </authorList>
    </citation>
    <scope>NUCLEOTIDE SEQUENCE</scope>
    <source>
        <tissue evidence="1">Salivary gland</tissue>
    </source>
</reference>
<feature type="non-terminal residue" evidence="1">
    <location>
        <position position="1"/>
    </location>
</feature>
<accession>L7MIR8</accession>
<proteinExistence type="evidence at transcript level"/>
<name>L7MIR8_RHIPC</name>
<protein>
    <submittedName>
        <fullName evidence="1">Uncharacterized protein</fullName>
    </submittedName>
</protein>
<evidence type="ECO:0000313" key="1">
    <source>
        <dbReference type="EMBL" id="JAA63722.1"/>
    </source>
</evidence>
<dbReference type="AlphaFoldDB" id="L7MIR8"/>
<dbReference type="EMBL" id="GACK01001312">
    <property type="protein sequence ID" value="JAA63722.1"/>
    <property type="molecule type" value="mRNA"/>
</dbReference>
<reference evidence="1" key="2">
    <citation type="journal article" date="2015" name="J. Proteomics">
        <title>Sexual differences in the sialomes of the zebra tick, Rhipicephalus pulchellus.</title>
        <authorList>
            <person name="Tan A.W."/>
            <person name="Francischetti I.M."/>
            <person name="Slovak M."/>
            <person name="Kini R.M."/>
            <person name="Ribeiro J.M."/>
        </authorList>
    </citation>
    <scope>NUCLEOTIDE SEQUENCE</scope>
    <source>
        <tissue evidence="1">Salivary gland</tissue>
    </source>
</reference>
<sequence>SNTVRIAFSIASLVLVPGGCLNRDARKRMGVRVRLAMPSIPRIITASTVAKCPLHHNSSFCQSVKDPPRVRKATREPMQPLTLLMLLLLTMIKYV</sequence>
<organism evidence="1">
    <name type="scientific">Rhipicephalus pulchellus</name>
    <name type="common">Yellow backed tick</name>
    <name type="synonym">Dermacentor pulchellus</name>
    <dbReference type="NCBI Taxonomy" id="72859"/>
    <lineage>
        <taxon>Eukaryota</taxon>
        <taxon>Metazoa</taxon>
        <taxon>Ecdysozoa</taxon>
        <taxon>Arthropoda</taxon>
        <taxon>Chelicerata</taxon>
        <taxon>Arachnida</taxon>
        <taxon>Acari</taxon>
        <taxon>Parasitiformes</taxon>
        <taxon>Ixodida</taxon>
        <taxon>Ixodoidea</taxon>
        <taxon>Ixodidae</taxon>
        <taxon>Rhipicephalinae</taxon>
        <taxon>Rhipicephalus</taxon>
        <taxon>Rhipicephalus</taxon>
    </lineage>
</organism>